<dbReference type="eggNOG" id="COG2409">
    <property type="taxonomic scope" value="Bacteria"/>
</dbReference>
<feature type="transmembrane region" description="Helical" evidence="8">
    <location>
        <begin position="239"/>
        <end position="261"/>
    </location>
</feature>
<feature type="compositionally biased region" description="Acidic residues" evidence="7">
    <location>
        <begin position="801"/>
        <end position="812"/>
    </location>
</feature>
<keyword evidence="11" id="KW-1185">Reference proteome</keyword>
<feature type="transmembrane region" description="Helical" evidence="8">
    <location>
        <begin position="639"/>
        <end position="656"/>
    </location>
</feature>
<feature type="compositionally biased region" description="Basic and acidic residues" evidence="7">
    <location>
        <begin position="986"/>
        <end position="995"/>
    </location>
</feature>
<feature type="compositionally biased region" description="Polar residues" evidence="7">
    <location>
        <begin position="1202"/>
        <end position="1213"/>
    </location>
</feature>
<evidence type="ECO:0000256" key="8">
    <source>
        <dbReference type="SAM" id="Phobius"/>
    </source>
</evidence>
<feature type="transmembrane region" description="Helical" evidence="8">
    <location>
        <begin position="318"/>
        <end position="341"/>
    </location>
</feature>
<dbReference type="InterPro" id="IPR050545">
    <property type="entry name" value="Mycobact_MmpL"/>
</dbReference>
<dbReference type="GO" id="GO:0005886">
    <property type="term" value="C:plasma membrane"/>
    <property type="evidence" value="ECO:0007669"/>
    <property type="project" value="UniProtKB-SubCell"/>
</dbReference>
<feature type="compositionally biased region" description="Low complexity" evidence="7">
    <location>
        <begin position="851"/>
        <end position="861"/>
    </location>
</feature>
<evidence type="ECO:0000256" key="4">
    <source>
        <dbReference type="ARBA" id="ARBA00022692"/>
    </source>
</evidence>
<evidence type="ECO:0000256" key="1">
    <source>
        <dbReference type="ARBA" id="ARBA00004651"/>
    </source>
</evidence>
<dbReference type="STRING" id="1415166.NONO_c74510"/>
<feature type="compositionally biased region" description="Pro residues" evidence="7">
    <location>
        <begin position="1272"/>
        <end position="1287"/>
    </location>
</feature>
<feature type="transmembrane region" description="Helical" evidence="8">
    <location>
        <begin position="593"/>
        <end position="612"/>
    </location>
</feature>
<dbReference type="SUPFAM" id="SSF82866">
    <property type="entry name" value="Multidrug efflux transporter AcrB transmembrane domain"/>
    <property type="match status" value="2"/>
</dbReference>
<evidence type="ECO:0000256" key="5">
    <source>
        <dbReference type="ARBA" id="ARBA00022989"/>
    </source>
</evidence>
<reference evidence="10 11" key="1">
    <citation type="journal article" date="2014" name="Appl. Environ. Microbiol.">
        <title>Insights into the Microbial Degradation of Rubber and Gutta-Percha by Analysis of the Complete Genome of Nocardia nova SH22a.</title>
        <authorList>
            <person name="Luo Q."/>
            <person name="Hiessl S."/>
            <person name="Poehlein A."/>
            <person name="Daniel R."/>
            <person name="Steinbuchel A."/>
        </authorList>
    </citation>
    <scope>NUCLEOTIDE SEQUENCE [LARGE SCALE GENOMIC DNA]</scope>
    <source>
        <strain evidence="10">SH22a</strain>
    </source>
</reference>
<keyword evidence="6 8" id="KW-0472">Membrane</keyword>
<feature type="region of interest" description="Disordered" evidence="7">
    <location>
        <begin position="739"/>
        <end position="1407"/>
    </location>
</feature>
<feature type="transmembrane region" description="Helical" evidence="8">
    <location>
        <begin position="190"/>
        <end position="219"/>
    </location>
</feature>
<dbReference type="Gene3D" id="1.20.1640.10">
    <property type="entry name" value="Multidrug efflux transporter AcrB transmembrane domain"/>
    <property type="match status" value="2"/>
</dbReference>
<evidence type="ECO:0000259" key="9">
    <source>
        <dbReference type="Pfam" id="PF03176"/>
    </source>
</evidence>
<evidence type="ECO:0000256" key="2">
    <source>
        <dbReference type="ARBA" id="ARBA00010157"/>
    </source>
</evidence>
<dbReference type="PANTHER" id="PTHR33406">
    <property type="entry name" value="MEMBRANE PROTEIN MJ1562-RELATED"/>
    <property type="match status" value="1"/>
</dbReference>
<feature type="compositionally biased region" description="Polar residues" evidence="7">
    <location>
        <begin position="867"/>
        <end position="887"/>
    </location>
</feature>
<dbReference type="Proteomes" id="UP000019150">
    <property type="component" value="Chromosome"/>
</dbReference>
<keyword evidence="4 8" id="KW-0812">Transmembrane</keyword>
<evidence type="ECO:0000256" key="3">
    <source>
        <dbReference type="ARBA" id="ARBA00022475"/>
    </source>
</evidence>
<protein>
    <submittedName>
        <fullName evidence="10">Putative membrane protein, MMPL family</fullName>
    </submittedName>
</protein>
<feature type="transmembrane region" description="Helical" evidence="8">
    <location>
        <begin position="378"/>
        <end position="395"/>
    </location>
</feature>
<dbReference type="Pfam" id="PF03176">
    <property type="entry name" value="MMPL"/>
    <property type="match status" value="2"/>
</dbReference>
<organism evidence="10 11">
    <name type="scientific">Nocardia nova SH22a</name>
    <dbReference type="NCBI Taxonomy" id="1415166"/>
    <lineage>
        <taxon>Bacteria</taxon>
        <taxon>Bacillati</taxon>
        <taxon>Actinomycetota</taxon>
        <taxon>Actinomycetes</taxon>
        <taxon>Mycobacteriales</taxon>
        <taxon>Nocardiaceae</taxon>
        <taxon>Nocardia</taxon>
    </lineage>
</organism>
<comment type="similarity">
    <text evidence="2">Belongs to the resistance-nodulation-cell division (RND) (TC 2.A.6) family. MmpL subfamily.</text>
</comment>
<feature type="compositionally biased region" description="Basic and acidic residues" evidence="7">
    <location>
        <begin position="1164"/>
        <end position="1181"/>
    </location>
</feature>
<feature type="compositionally biased region" description="Pro residues" evidence="7">
    <location>
        <begin position="1151"/>
        <end position="1163"/>
    </location>
</feature>
<feature type="compositionally biased region" description="Low complexity" evidence="7">
    <location>
        <begin position="973"/>
        <end position="984"/>
    </location>
</feature>
<dbReference type="PATRIC" id="fig|1415166.3.peg.7646"/>
<gene>
    <name evidence="10" type="ORF">NONO_c74510</name>
</gene>
<dbReference type="PANTHER" id="PTHR33406:SF11">
    <property type="entry name" value="MEMBRANE PROTEIN SCO6666-RELATED"/>
    <property type="match status" value="1"/>
</dbReference>
<sequence>MFTRWGELVHKFRYTVLGVAVAALLALGAYGFGLDNHLSSSGWFDPGAESSQAAVLKDQVYGRDHLSDVITLYTAPEGKTIDDPEFGQKITENLNSLPKEHPDQISKVNVSYWKTETGDWSQSTTGSKDKKYAFATIAIKGDDDTTMVNNYRAVKDAFYIPGVDVQVAGLQPVAGTLNDTIASDQQRMEILAIPLVGILLFFIFGGVVAAALPLIIGGLTVLGARGIVMAITNVTEVNSFVGAVVSMIGLGLAIDYGLFIVSRFREEMAEGYTTRQAVRRSVMTAGRTVVFSATMIIAASAGMLIFPQGFLKSVAYGTIATVLLAAVASLTILPAMLSILGKRVDALGLKRFRKTRTAEEVENGFWGRTTQWVMKHPLKVAVPLCIILLLLIIPVKNLKFGGISETYLPPDNPTRVAQEKFDSIFPLRQTDPVQLVITTDNTSEIKPLLDDASNAPGLAHEFGTPGIPPNNSNVWVSETTLAPDANIEDTLAYLRTVPVPDDVQLLVGGQPVLMQDSITSLLDRMPLMIIVVVLVTTLLMFLTFGSLVLPIKAALMSALGLGSTLGILTWIFVDGHGAGLLNFTPQPIMSPVLVLIMAIIYGLSTDYEVFLLSRMVEARAQGASTTEAVRSGTAQTGRIITAAALILLVVVGAFAFSDLVMMQYIAYGMMAALFIDATVLRMLLVPATMKLLGDDCWWAPAWMKRVQQRVGLGEPILDDERPGSGDVVDLVKTTPVTDPVTMQLPQMPDGTVKGPKKPRRLKFLRVDPEAPTEQLTRIDPDMPPPSDAPGKPRRATHPEPETPDTDSPDESPADAAPSETPKRKRRIFRRAGADADVPVADSGAGQSATEPGDPAAPAPADDAGDRSTPSASGSVPSRPTSPPQTSGKGAARVLPPERSNPVDANGVIGAVEASGVIGPAEHGADERGGLLGIQDTYGPGATGTPGSAPSSPTFRPPEANGAGASDARGGFGPAAAMRAAGPAEPLRPEPPRPDTTRPQPPRTDIGRSEGPRPETSRPDVPRPETSRADTARPEGARPGASRPETSRAGTAWPETSPADATRADAARPDTSHADTAWHEASRPDATGPETVRPEFRSGGPRPDTARPDARSGGPRPDTTWPDATSGGPRPDTTRPDARSGGPRPDTTRPNAPRPDAPRPGPRPDAPHPDTPRGEVRPDTTRPAEPPAGRYSGPPAVSMPGTDPTQNRGVNQPPQVVRPGMPPRTVPVSEAPTEATDPVPPAEPSGTTPRVLPPKPSKLPPHPSVRAQLYRPDAPPYHPGPGAEPDPGPTGRTPADAAPQQADPSPWVAPENHVPSVQLPRRVPADQAPAAPPENRPVDDGTSTPAAESNAGPGDDNRNDIEQWMADLRSSRRRPESEETPEDPEDPKHRNSGRTVSVNELLRRQNRD</sequence>
<feature type="transmembrane region" description="Helical" evidence="8">
    <location>
        <begin position="527"/>
        <end position="547"/>
    </location>
</feature>
<dbReference type="InterPro" id="IPR004869">
    <property type="entry name" value="MMPL_dom"/>
</dbReference>
<evidence type="ECO:0000313" key="10">
    <source>
        <dbReference type="EMBL" id="AHH22206.1"/>
    </source>
</evidence>
<evidence type="ECO:0000256" key="7">
    <source>
        <dbReference type="SAM" id="MobiDB-lite"/>
    </source>
</evidence>
<feature type="compositionally biased region" description="Basic and acidic residues" evidence="7">
    <location>
        <begin position="1061"/>
        <end position="1082"/>
    </location>
</feature>
<evidence type="ECO:0000313" key="11">
    <source>
        <dbReference type="Proteomes" id="UP000019150"/>
    </source>
</evidence>
<feature type="transmembrane region" description="Helical" evidence="8">
    <location>
        <begin position="12"/>
        <end position="32"/>
    </location>
</feature>
<feature type="domain" description="Membrane transport protein MMPL" evidence="9">
    <location>
        <begin position="45"/>
        <end position="379"/>
    </location>
</feature>
<feature type="compositionally biased region" description="Basic residues" evidence="7">
    <location>
        <begin position="754"/>
        <end position="763"/>
    </location>
</feature>
<feature type="domain" description="Membrane transport protein MMPL" evidence="9">
    <location>
        <begin position="484"/>
        <end position="700"/>
    </location>
</feature>
<feature type="compositionally biased region" description="Basic and acidic residues" evidence="7">
    <location>
        <begin position="1004"/>
        <end position="1035"/>
    </location>
</feature>
<proteinExistence type="inferred from homology"/>
<keyword evidence="5 8" id="KW-1133">Transmembrane helix</keyword>
<feature type="transmembrane region" description="Helical" evidence="8">
    <location>
        <begin position="282"/>
        <end position="306"/>
    </location>
</feature>
<name>W5TY90_9NOCA</name>
<feature type="compositionally biased region" description="Low complexity" evidence="7">
    <location>
        <begin position="1293"/>
        <end position="1305"/>
    </location>
</feature>
<dbReference type="HOGENOM" id="CLU_005108_8_0_11"/>
<feature type="compositionally biased region" description="Pro residues" evidence="7">
    <location>
        <begin position="1250"/>
        <end position="1262"/>
    </location>
</feature>
<feature type="compositionally biased region" description="Low complexity" evidence="7">
    <location>
        <begin position="938"/>
        <end position="953"/>
    </location>
</feature>
<comment type="subcellular location">
    <subcellularLocation>
        <location evidence="1">Cell membrane</location>
        <topology evidence="1">Multi-pass membrane protein</topology>
    </subcellularLocation>
</comment>
<dbReference type="KEGG" id="nno:NONO_c74510"/>
<evidence type="ECO:0000256" key="6">
    <source>
        <dbReference type="ARBA" id="ARBA00023136"/>
    </source>
</evidence>
<feature type="transmembrane region" description="Helical" evidence="8">
    <location>
        <begin position="554"/>
        <end position="573"/>
    </location>
</feature>
<accession>W5TY90</accession>
<dbReference type="EMBL" id="CP006850">
    <property type="protein sequence ID" value="AHH22206.1"/>
    <property type="molecule type" value="Genomic_DNA"/>
</dbReference>
<keyword evidence="3" id="KW-1003">Cell membrane</keyword>